<keyword evidence="1" id="KW-1133">Transmembrane helix</keyword>
<protein>
    <submittedName>
        <fullName evidence="2">Uncharacterized protein</fullName>
    </submittedName>
</protein>
<evidence type="ECO:0000313" key="2">
    <source>
        <dbReference type="EMBL" id="CAL1673049.1"/>
    </source>
</evidence>
<name>A0AAV2N0B8_9HYME</name>
<evidence type="ECO:0000256" key="1">
    <source>
        <dbReference type="SAM" id="Phobius"/>
    </source>
</evidence>
<feature type="transmembrane region" description="Helical" evidence="1">
    <location>
        <begin position="6"/>
        <end position="28"/>
    </location>
</feature>
<proteinExistence type="predicted"/>
<keyword evidence="3" id="KW-1185">Reference proteome</keyword>
<keyword evidence="1" id="KW-0472">Membrane</keyword>
<dbReference type="Proteomes" id="UP001497644">
    <property type="component" value="Chromosome 1"/>
</dbReference>
<gene>
    <name evidence="2" type="ORF">LPLAT_LOCUS36</name>
</gene>
<dbReference type="AlphaFoldDB" id="A0AAV2N0B8"/>
<dbReference type="EMBL" id="OZ034824">
    <property type="protein sequence ID" value="CAL1673049.1"/>
    <property type="molecule type" value="Genomic_DNA"/>
</dbReference>
<accession>A0AAV2N0B8</accession>
<evidence type="ECO:0000313" key="3">
    <source>
        <dbReference type="Proteomes" id="UP001497644"/>
    </source>
</evidence>
<keyword evidence="1" id="KW-0812">Transmembrane</keyword>
<sequence>MNIFRATQVFKICFIFYFSLNIMIVVALEKGRNDRYQIIKSEQLLTKPVYTFVKTDKNANIKWGVRHYVPRTIRRTDFND</sequence>
<reference evidence="2 3" key="1">
    <citation type="submission" date="2024-04" db="EMBL/GenBank/DDBJ databases">
        <authorList>
            <consortium name="Molecular Ecology Group"/>
        </authorList>
    </citation>
    <scope>NUCLEOTIDE SEQUENCE [LARGE SCALE GENOMIC DNA]</scope>
</reference>
<organism evidence="2 3">
    <name type="scientific">Lasius platythorax</name>
    <dbReference type="NCBI Taxonomy" id="488582"/>
    <lineage>
        <taxon>Eukaryota</taxon>
        <taxon>Metazoa</taxon>
        <taxon>Ecdysozoa</taxon>
        <taxon>Arthropoda</taxon>
        <taxon>Hexapoda</taxon>
        <taxon>Insecta</taxon>
        <taxon>Pterygota</taxon>
        <taxon>Neoptera</taxon>
        <taxon>Endopterygota</taxon>
        <taxon>Hymenoptera</taxon>
        <taxon>Apocrita</taxon>
        <taxon>Aculeata</taxon>
        <taxon>Formicoidea</taxon>
        <taxon>Formicidae</taxon>
        <taxon>Formicinae</taxon>
        <taxon>Lasius</taxon>
        <taxon>Lasius</taxon>
    </lineage>
</organism>